<dbReference type="Proteomes" id="UP001168821">
    <property type="component" value="Unassembled WGS sequence"/>
</dbReference>
<feature type="signal peptide" evidence="1">
    <location>
        <begin position="1"/>
        <end position="16"/>
    </location>
</feature>
<evidence type="ECO:0008006" key="4">
    <source>
        <dbReference type="Google" id="ProtNLM"/>
    </source>
</evidence>
<dbReference type="EMBL" id="JALNTZ010000005">
    <property type="protein sequence ID" value="KAJ3651709.1"/>
    <property type="molecule type" value="Genomic_DNA"/>
</dbReference>
<protein>
    <recommendedName>
        <fullName evidence="4">Secreted protein</fullName>
    </recommendedName>
</protein>
<feature type="chain" id="PRO_5041435960" description="Secreted protein" evidence="1">
    <location>
        <begin position="17"/>
        <end position="84"/>
    </location>
</feature>
<keyword evidence="3" id="KW-1185">Reference proteome</keyword>
<evidence type="ECO:0000256" key="1">
    <source>
        <dbReference type="SAM" id="SignalP"/>
    </source>
</evidence>
<gene>
    <name evidence="2" type="ORF">Zmor_017729</name>
</gene>
<sequence>MHKLIHLLMLGAVHESFHETAAPSARPRQTSHVRLHSGRIQEAEMKPFEQLVFPNTSIGSSDTSWARHLLALPRSVVTEQLKLN</sequence>
<proteinExistence type="predicted"/>
<name>A0AA38IAA1_9CUCU</name>
<organism evidence="2 3">
    <name type="scientific">Zophobas morio</name>
    <dbReference type="NCBI Taxonomy" id="2755281"/>
    <lineage>
        <taxon>Eukaryota</taxon>
        <taxon>Metazoa</taxon>
        <taxon>Ecdysozoa</taxon>
        <taxon>Arthropoda</taxon>
        <taxon>Hexapoda</taxon>
        <taxon>Insecta</taxon>
        <taxon>Pterygota</taxon>
        <taxon>Neoptera</taxon>
        <taxon>Endopterygota</taxon>
        <taxon>Coleoptera</taxon>
        <taxon>Polyphaga</taxon>
        <taxon>Cucujiformia</taxon>
        <taxon>Tenebrionidae</taxon>
        <taxon>Zophobas</taxon>
    </lineage>
</organism>
<evidence type="ECO:0000313" key="2">
    <source>
        <dbReference type="EMBL" id="KAJ3651709.1"/>
    </source>
</evidence>
<comment type="caution">
    <text evidence="2">The sequence shown here is derived from an EMBL/GenBank/DDBJ whole genome shotgun (WGS) entry which is preliminary data.</text>
</comment>
<keyword evidence="1" id="KW-0732">Signal</keyword>
<dbReference type="AlphaFoldDB" id="A0AA38IAA1"/>
<accession>A0AA38IAA1</accession>
<reference evidence="2" key="1">
    <citation type="journal article" date="2023" name="G3 (Bethesda)">
        <title>Whole genome assemblies of Zophobas morio and Tenebrio molitor.</title>
        <authorList>
            <person name="Kaur S."/>
            <person name="Stinson S.A."/>
            <person name="diCenzo G.C."/>
        </authorList>
    </citation>
    <scope>NUCLEOTIDE SEQUENCE</scope>
    <source>
        <strain evidence="2">QUZm001</strain>
    </source>
</reference>
<evidence type="ECO:0000313" key="3">
    <source>
        <dbReference type="Proteomes" id="UP001168821"/>
    </source>
</evidence>